<keyword evidence="1" id="KW-0812">Transmembrane</keyword>
<keyword evidence="1" id="KW-1133">Transmembrane helix</keyword>
<proteinExistence type="predicted"/>
<comment type="caution">
    <text evidence="2">The sequence shown here is derived from an EMBL/GenBank/DDBJ whole genome shotgun (WGS) entry which is preliminary data.</text>
</comment>
<dbReference type="AlphaFoldDB" id="A0AAV8RRS7"/>
<feature type="transmembrane region" description="Helical" evidence="1">
    <location>
        <begin position="54"/>
        <end position="76"/>
    </location>
</feature>
<evidence type="ECO:0008006" key="4">
    <source>
        <dbReference type="Google" id="ProtNLM"/>
    </source>
</evidence>
<protein>
    <recommendedName>
        <fullName evidence="4">Secreted peptide</fullName>
    </recommendedName>
</protein>
<evidence type="ECO:0000313" key="3">
    <source>
        <dbReference type="Proteomes" id="UP001222027"/>
    </source>
</evidence>
<dbReference type="EMBL" id="JAQQAF010000002">
    <property type="protein sequence ID" value="KAJ8504979.1"/>
    <property type="molecule type" value="Genomic_DNA"/>
</dbReference>
<evidence type="ECO:0000256" key="1">
    <source>
        <dbReference type="SAM" id="Phobius"/>
    </source>
</evidence>
<keyword evidence="1" id="KW-0472">Membrane</keyword>
<name>A0AAV8RRS7_ENSVE</name>
<keyword evidence="3" id="KW-1185">Reference proteome</keyword>
<reference evidence="2 3" key="1">
    <citation type="submission" date="2022-12" db="EMBL/GenBank/DDBJ databases">
        <title>Chromosome-scale assembly of the Ensete ventricosum genome.</title>
        <authorList>
            <person name="Dussert Y."/>
            <person name="Stocks J."/>
            <person name="Wendawek A."/>
            <person name="Woldeyes F."/>
            <person name="Nichols R.A."/>
            <person name="Borrell J.S."/>
        </authorList>
    </citation>
    <scope>NUCLEOTIDE SEQUENCE [LARGE SCALE GENOMIC DNA]</scope>
    <source>
        <strain evidence="3">cv. Maze</strain>
        <tissue evidence="2">Seeds</tissue>
    </source>
</reference>
<evidence type="ECO:0000313" key="2">
    <source>
        <dbReference type="EMBL" id="KAJ8504979.1"/>
    </source>
</evidence>
<sequence length="79" mass="8531">MTTALLTFLTPPPSCFLLRWISDGILRCSALRVLSPPLLDASSSGSWSLFPTLSSFGVTLVPFLYPLIVLCCNCTFSSS</sequence>
<accession>A0AAV8RRS7</accession>
<gene>
    <name evidence="2" type="ORF">OPV22_005865</name>
</gene>
<dbReference type="Proteomes" id="UP001222027">
    <property type="component" value="Unassembled WGS sequence"/>
</dbReference>
<organism evidence="2 3">
    <name type="scientific">Ensete ventricosum</name>
    <name type="common">Abyssinian banana</name>
    <name type="synonym">Musa ensete</name>
    <dbReference type="NCBI Taxonomy" id="4639"/>
    <lineage>
        <taxon>Eukaryota</taxon>
        <taxon>Viridiplantae</taxon>
        <taxon>Streptophyta</taxon>
        <taxon>Embryophyta</taxon>
        <taxon>Tracheophyta</taxon>
        <taxon>Spermatophyta</taxon>
        <taxon>Magnoliopsida</taxon>
        <taxon>Liliopsida</taxon>
        <taxon>Zingiberales</taxon>
        <taxon>Musaceae</taxon>
        <taxon>Ensete</taxon>
    </lineage>
</organism>